<organism evidence="2 3">
    <name type="scientific">Meripilus lineatus</name>
    <dbReference type="NCBI Taxonomy" id="2056292"/>
    <lineage>
        <taxon>Eukaryota</taxon>
        <taxon>Fungi</taxon>
        <taxon>Dikarya</taxon>
        <taxon>Basidiomycota</taxon>
        <taxon>Agaricomycotina</taxon>
        <taxon>Agaricomycetes</taxon>
        <taxon>Polyporales</taxon>
        <taxon>Meripilaceae</taxon>
        <taxon>Meripilus</taxon>
    </lineage>
</organism>
<feature type="region of interest" description="Disordered" evidence="1">
    <location>
        <begin position="58"/>
        <end position="78"/>
    </location>
</feature>
<dbReference type="EMBL" id="JANAWD010000915">
    <property type="protein sequence ID" value="KAJ3475106.1"/>
    <property type="molecule type" value="Genomic_DNA"/>
</dbReference>
<reference evidence="2" key="1">
    <citation type="submission" date="2022-07" db="EMBL/GenBank/DDBJ databases">
        <title>Genome Sequence of Physisporinus lineatus.</title>
        <authorList>
            <person name="Buettner E."/>
        </authorList>
    </citation>
    <scope>NUCLEOTIDE SEQUENCE</scope>
    <source>
        <strain evidence="2">VT162</strain>
    </source>
</reference>
<keyword evidence="3" id="KW-1185">Reference proteome</keyword>
<name>A0AAD5UQK0_9APHY</name>
<evidence type="ECO:0000313" key="2">
    <source>
        <dbReference type="EMBL" id="KAJ3475106.1"/>
    </source>
</evidence>
<protein>
    <submittedName>
        <fullName evidence="2">Uncharacterized protein</fullName>
    </submittedName>
</protein>
<comment type="caution">
    <text evidence="2">The sequence shown here is derived from an EMBL/GenBank/DDBJ whole genome shotgun (WGS) entry which is preliminary data.</text>
</comment>
<evidence type="ECO:0000256" key="1">
    <source>
        <dbReference type="SAM" id="MobiDB-lite"/>
    </source>
</evidence>
<sequence>MVHGTSSRAIMTETIHDPILAIEAGHIWFKENMTVVELEATQKVHKYKPKQLARLMGDSLVRRPPTPSPDTSPVAASSANLPEVDEVQPSFDHLQLLASFQAGFTPIPTPLDHPEPAWDPLSRTPRRRVEYDVYGSLFLLHLPFSRIYDHISLMFIVRGTVDNFMNGQYEGNLVRTAPASKRPDTTSQHGDVYVYMTYRPSSLTAIHCRYLIPAHPGPGDVGALLFSADAGCVVDVTETTFEDPNVVLVRTRDDPPREFKLDVCDMIRIFE</sequence>
<evidence type="ECO:0000313" key="3">
    <source>
        <dbReference type="Proteomes" id="UP001212997"/>
    </source>
</evidence>
<dbReference type="AlphaFoldDB" id="A0AAD5UQK0"/>
<gene>
    <name evidence="2" type="ORF">NLI96_g12056</name>
</gene>
<accession>A0AAD5UQK0</accession>
<dbReference type="Proteomes" id="UP001212997">
    <property type="component" value="Unassembled WGS sequence"/>
</dbReference>
<proteinExistence type="predicted"/>